<sequence length="167" mass="18705">MSTEPIASSEASAQYRCDRNRMYEENPGYVIKLVYNSLNRALDQEMAPLGLTATQWRPVAMVALGRADTAVELARLNGVDTGAMTRTLDRLEAKKLLRRQRSDQDRRVVKIEITEEGQAIARAIPANIARTLNHYLRGFSEAEVELLMHFLRRMLANGSAPVPPPKA</sequence>
<evidence type="ECO:0000313" key="3">
    <source>
        <dbReference type="Proteomes" id="UP000091926"/>
    </source>
</evidence>
<evidence type="ECO:0000313" key="2">
    <source>
        <dbReference type="EMBL" id="ANN80368.1"/>
    </source>
</evidence>
<dbReference type="PROSITE" id="PS50995">
    <property type="entry name" value="HTH_MARR_2"/>
    <property type="match status" value="1"/>
</dbReference>
<dbReference type="OrthoDB" id="6195716at2"/>
<dbReference type="GO" id="GO:0006950">
    <property type="term" value="P:response to stress"/>
    <property type="evidence" value="ECO:0007669"/>
    <property type="project" value="TreeGrafter"/>
</dbReference>
<dbReference type="AlphaFoldDB" id="A0A193GLC5"/>
<dbReference type="PRINTS" id="PR00598">
    <property type="entry name" value="HTHMARR"/>
</dbReference>
<dbReference type="PANTHER" id="PTHR33164:SF87">
    <property type="entry name" value="MULTIPLE ANTIBIOTIC RESISTANCE PROTEIN MARR"/>
    <property type="match status" value="1"/>
</dbReference>
<reference evidence="2 3" key="1">
    <citation type="submission" date="2016-06" db="EMBL/GenBank/DDBJ databases">
        <title>Complete genome sequences of Bordetella bronchialis and Bordetella flabilis.</title>
        <authorList>
            <person name="LiPuma J.J."/>
            <person name="Spilker T."/>
        </authorList>
    </citation>
    <scope>NUCLEOTIDE SEQUENCE [LARGE SCALE GENOMIC DNA]</scope>
    <source>
        <strain evidence="2 3">AU10664</strain>
    </source>
</reference>
<dbReference type="InterPro" id="IPR000835">
    <property type="entry name" value="HTH_MarR-typ"/>
</dbReference>
<dbReference type="KEGG" id="bfz:BAU07_09420"/>
<dbReference type="Gene3D" id="1.10.10.10">
    <property type="entry name" value="Winged helix-like DNA-binding domain superfamily/Winged helix DNA-binding domain"/>
    <property type="match status" value="1"/>
</dbReference>
<protein>
    <submittedName>
        <fullName evidence="2">MarR family transcriptional regulator</fullName>
    </submittedName>
</protein>
<feature type="domain" description="HTH marR-type" evidence="1">
    <location>
        <begin position="24"/>
        <end position="156"/>
    </location>
</feature>
<evidence type="ECO:0000259" key="1">
    <source>
        <dbReference type="PROSITE" id="PS50995"/>
    </source>
</evidence>
<dbReference type="GO" id="GO:0003700">
    <property type="term" value="F:DNA-binding transcription factor activity"/>
    <property type="evidence" value="ECO:0007669"/>
    <property type="project" value="InterPro"/>
</dbReference>
<dbReference type="Pfam" id="PF12802">
    <property type="entry name" value="MarR_2"/>
    <property type="match status" value="1"/>
</dbReference>
<dbReference type="Proteomes" id="UP000091926">
    <property type="component" value="Chromosome"/>
</dbReference>
<gene>
    <name evidence="2" type="ORF">BAU07_09420</name>
</gene>
<dbReference type="SUPFAM" id="SSF46785">
    <property type="entry name" value="Winged helix' DNA-binding domain"/>
    <property type="match status" value="1"/>
</dbReference>
<dbReference type="InterPro" id="IPR036390">
    <property type="entry name" value="WH_DNA-bd_sf"/>
</dbReference>
<dbReference type="RefSeq" id="WP_066665195.1">
    <property type="nucleotide sequence ID" value="NZ_CBCSCL010000005.1"/>
</dbReference>
<accession>A0A193GLC5</accession>
<organism evidence="2 3">
    <name type="scientific">Bordetella flabilis</name>
    <dbReference type="NCBI Taxonomy" id="463014"/>
    <lineage>
        <taxon>Bacteria</taxon>
        <taxon>Pseudomonadati</taxon>
        <taxon>Pseudomonadota</taxon>
        <taxon>Betaproteobacteria</taxon>
        <taxon>Burkholderiales</taxon>
        <taxon>Alcaligenaceae</taxon>
        <taxon>Bordetella</taxon>
    </lineage>
</organism>
<dbReference type="PANTHER" id="PTHR33164">
    <property type="entry name" value="TRANSCRIPTIONAL REGULATOR, MARR FAMILY"/>
    <property type="match status" value="1"/>
</dbReference>
<dbReference type="STRING" id="463014.BAU07_09420"/>
<dbReference type="SMART" id="SM00347">
    <property type="entry name" value="HTH_MARR"/>
    <property type="match status" value="1"/>
</dbReference>
<dbReference type="InterPro" id="IPR039422">
    <property type="entry name" value="MarR/SlyA-like"/>
</dbReference>
<proteinExistence type="predicted"/>
<dbReference type="EMBL" id="CP016172">
    <property type="protein sequence ID" value="ANN80368.1"/>
    <property type="molecule type" value="Genomic_DNA"/>
</dbReference>
<name>A0A193GLC5_9BORD</name>
<keyword evidence="3" id="KW-1185">Reference proteome</keyword>
<dbReference type="InterPro" id="IPR036388">
    <property type="entry name" value="WH-like_DNA-bd_sf"/>
</dbReference>